<dbReference type="PROSITE" id="PS00217">
    <property type="entry name" value="SUGAR_TRANSPORT_2"/>
    <property type="match status" value="1"/>
</dbReference>
<proteinExistence type="inferred from homology"/>
<evidence type="ECO:0000256" key="6">
    <source>
        <dbReference type="ARBA" id="ARBA00023136"/>
    </source>
</evidence>
<sequence>MDQGQISITMANGPRSGSLLIKSASDDSGQERDSCVKSTGPYSHDRDGIDDNLGQQYQPEREKKEKEASARQANKMIRAKANTYNFAVTFFVALGSFTYGYNSSVMASVLGLPSFFSYFNIDVDTNSGSSITGAINGVYVAGGAIGCWTLYWLADRLGRKRCIQIISLLCILSAALQAGSVHIAMLLVARCLNGFGVGMINCIIPTYQSELAPASQRGRLVGAHGVLIVTGYSLGGFTGYGVYFESNPAIQWRLCLALQIVAPLMLLVGSPWIPESPRWLIARGRDAEGISILQKLHATADDPEASTARDEYLQVKEQVQLEAGEVTHNIFTMMKRAHLRKRLLLGFFLQWLAQSSGVLVVFNYQILLYRNMGLTGSVPLLLLALYNALAAFMNFVNSLLVDHLGRIRIMTIGIIGCATMMILHTAMFATYAGGTNKVGNGFAIAFLFLFVFFYGGSLDATSYIYCSEIFPTAVRAQGVGFSVSGLFLSNLVYTQAAPTAFNNIGWRYYLVFIVVPLAGLPFLVKFYPETKGLSLEEAEECADSSLASVGRKQIAGLFGDPVAFETSATGVAAAALNDKQTEKSASTGENTPEVFEHPVQDKERRV</sequence>
<comment type="subcellular location">
    <subcellularLocation>
        <location evidence="1">Membrane</location>
        <topology evidence="1">Multi-pass membrane protein</topology>
    </subcellularLocation>
</comment>
<keyword evidence="4 9" id="KW-0812">Transmembrane</keyword>
<evidence type="ECO:0000256" key="8">
    <source>
        <dbReference type="SAM" id="MobiDB-lite"/>
    </source>
</evidence>
<feature type="compositionally biased region" description="Basic and acidic residues" evidence="8">
    <location>
        <begin position="594"/>
        <end position="606"/>
    </location>
</feature>
<dbReference type="PANTHER" id="PTHR48022:SF11">
    <property type="entry name" value="MONOSACCHARIDE TRANSPORTER (HXT8), PUTATIVE (AFU_ORTHOLOGUE AFUA_2G08120)-RELATED"/>
    <property type="match status" value="1"/>
</dbReference>
<feature type="transmembrane region" description="Helical" evidence="9">
    <location>
        <begin position="84"/>
        <end position="111"/>
    </location>
</feature>
<feature type="compositionally biased region" description="Polar residues" evidence="8">
    <location>
        <begin position="1"/>
        <end position="10"/>
    </location>
</feature>
<dbReference type="VEuPathDB" id="FungiDB:G647_10323"/>
<dbReference type="InterPro" id="IPR036259">
    <property type="entry name" value="MFS_trans_sf"/>
</dbReference>
<accession>A0A1C1CTE8</accession>
<feature type="transmembrane region" description="Helical" evidence="9">
    <location>
        <begin position="343"/>
        <end position="366"/>
    </location>
</feature>
<keyword evidence="12" id="KW-1185">Reference proteome</keyword>
<keyword evidence="6 9" id="KW-0472">Membrane</keyword>
<evidence type="ECO:0000256" key="4">
    <source>
        <dbReference type="ARBA" id="ARBA00022692"/>
    </source>
</evidence>
<dbReference type="VEuPathDB" id="FungiDB:CLCR_07982"/>
<dbReference type="SUPFAM" id="SSF103473">
    <property type="entry name" value="MFS general substrate transporter"/>
    <property type="match status" value="1"/>
</dbReference>
<evidence type="ECO:0000256" key="1">
    <source>
        <dbReference type="ARBA" id="ARBA00004141"/>
    </source>
</evidence>
<dbReference type="PRINTS" id="PR00171">
    <property type="entry name" value="SUGRTRNSPORT"/>
</dbReference>
<dbReference type="Proteomes" id="UP000094526">
    <property type="component" value="Unassembled WGS sequence"/>
</dbReference>
<comment type="similarity">
    <text evidence="2 7">Belongs to the major facilitator superfamily. Sugar transporter (TC 2.A.1.1) family.</text>
</comment>
<dbReference type="InterPro" id="IPR003663">
    <property type="entry name" value="Sugar/inositol_transpt"/>
</dbReference>
<dbReference type="FunFam" id="1.20.1250.20:FF:000134">
    <property type="entry name" value="MFS sugar transporter protein"/>
    <property type="match status" value="1"/>
</dbReference>
<dbReference type="InterPro" id="IPR005829">
    <property type="entry name" value="Sugar_transporter_CS"/>
</dbReference>
<dbReference type="Pfam" id="PF00083">
    <property type="entry name" value="Sugar_tr"/>
    <property type="match status" value="1"/>
</dbReference>
<feature type="transmembrane region" description="Helical" evidence="9">
    <location>
        <begin position="478"/>
        <end position="496"/>
    </location>
</feature>
<evidence type="ECO:0000256" key="3">
    <source>
        <dbReference type="ARBA" id="ARBA00022448"/>
    </source>
</evidence>
<keyword evidence="5 9" id="KW-1133">Transmembrane helix</keyword>
<feature type="transmembrane region" description="Helical" evidence="9">
    <location>
        <begin position="378"/>
        <end position="397"/>
    </location>
</feature>
<evidence type="ECO:0000313" key="11">
    <source>
        <dbReference type="EMBL" id="OCT51766.1"/>
    </source>
</evidence>
<organism evidence="11 12">
    <name type="scientific">Cladophialophora carrionii</name>
    <dbReference type="NCBI Taxonomy" id="86049"/>
    <lineage>
        <taxon>Eukaryota</taxon>
        <taxon>Fungi</taxon>
        <taxon>Dikarya</taxon>
        <taxon>Ascomycota</taxon>
        <taxon>Pezizomycotina</taxon>
        <taxon>Eurotiomycetes</taxon>
        <taxon>Chaetothyriomycetidae</taxon>
        <taxon>Chaetothyriales</taxon>
        <taxon>Herpotrichiellaceae</taxon>
        <taxon>Cladophialophora</taxon>
    </lineage>
</organism>
<name>A0A1C1CTE8_9EURO</name>
<dbReference type="EMBL" id="LGRB01000009">
    <property type="protein sequence ID" value="OCT51766.1"/>
    <property type="molecule type" value="Genomic_DNA"/>
</dbReference>
<protein>
    <submittedName>
        <fullName evidence="11">Sugar transporter</fullName>
    </submittedName>
</protein>
<keyword evidence="3 7" id="KW-0813">Transport</keyword>
<feature type="transmembrane region" description="Helical" evidence="9">
    <location>
        <begin position="409"/>
        <end position="431"/>
    </location>
</feature>
<dbReference type="InterPro" id="IPR050360">
    <property type="entry name" value="MFS_Sugar_Transporters"/>
</dbReference>
<feature type="region of interest" description="Disordered" evidence="8">
    <location>
        <begin position="1"/>
        <end position="67"/>
    </location>
</feature>
<reference evidence="12" key="1">
    <citation type="submission" date="2015-07" db="EMBL/GenBank/DDBJ databases">
        <authorList>
            <person name="Teixeira M.M."/>
            <person name="Souza R.C."/>
            <person name="Almeida L.G."/>
            <person name="Vicente V.A."/>
            <person name="de Hoog S."/>
            <person name="Bocca A.L."/>
            <person name="de Almeida S.R."/>
            <person name="Vasconcelos A.T."/>
            <person name="Felipe M.S."/>
        </authorList>
    </citation>
    <scope>NUCLEOTIDE SEQUENCE [LARGE SCALE GENOMIC DNA]</scope>
    <source>
        <strain evidence="12">KSF</strain>
    </source>
</reference>
<dbReference type="OrthoDB" id="6612291at2759"/>
<feature type="transmembrane region" description="Helical" evidence="9">
    <location>
        <begin position="165"/>
        <end position="186"/>
    </location>
</feature>
<dbReference type="GO" id="GO:0005351">
    <property type="term" value="F:carbohydrate:proton symporter activity"/>
    <property type="evidence" value="ECO:0007669"/>
    <property type="project" value="TreeGrafter"/>
</dbReference>
<dbReference type="GO" id="GO:0016020">
    <property type="term" value="C:membrane"/>
    <property type="evidence" value="ECO:0007669"/>
    <property type="project" value="UniProtKB-SubCell"/>
</dbReference>
<evidence type="ECO:0000256" key="5">
    <source>
        <dbReference type="ARBA" id="ARBA00022989"/>
    </source>
</evidence>
<feature type="region of interest" description="Disordered" evidence="8">
    <location>
        <begin position="578"/>
        <end position="606"/>
    </location>
</feature>
<comment type="caution">
    <text evidence="11">The sequence shown here is derived from an EMBL/GenBank/DDBJ whole genome shotgun (WGS) entry which is preliminary data.</text>
</comment>
<dbReference type="InterPro" id="IPR020846">
    <property type="entry name" value="MFS_dom"/>
</dbReference>
<dbReference type="AlphaFoldDB" id="A0A1C1CTE8"/>
<evidence type="ECO:0000259" key="10">
    <source>
        <dbReference type="PROSITE" id="PS50850"/>
    </source>
</evidence>
<feature type="domain" description="Major facilitator superfamily (MFS) profile" evidence="10">
    <location>
        <begin position="88"/>
        <end position="531"/>
    </location>
</feature>
<dbReference type="Gene3D" id="1.20.1250.20">
    <property type="entry name" value="MFS general substrate transporter like domains"/>
    <property type="match status" value="1"/>
</dbReference>
<dbReference type="PROSITE" id="PS50850">
    <property type="entry name" value="MFS"/>
    <property type="match status" value="1"/>
</dbReference>
<feature type="transmembrane region" description="Helical" evidence="9">
    <location>
        <begin position="131"/>
        <end position="153"/>
    </location>
</feature>
<evidence type="ECO:0000256" key="9">
    <source>
        <dbReference type="SAM" id="Phobius"/>
    </source>
</evidence>
<evidence type="ECO:0000256" key="7">
    <source>
        <dbReference type="RuleBase" id="RU003346"/>
    </source>
</evidence>
<feature type="transmembrane region" description="Helical" evidence="9">
    <location>
        <begin position="220"/>
        <end position="244"/>
    </location>
</feature>
<evidence type="ECO:0000256" key="2">
    <source>
        <dbReference type="ARBA" id="ARBA00010992"/>
    </source>
</evidence>
<evidence type="ECO:0000313" key="12">
    <source>
        <dbReference type="Proteomes" id="UP000094526"/>
    </source>
</evidence>
<feature type="transmembrane region" description="Helical" evidence="9">
    <location>
        <begin position="443"/>
        <end position="466"/>
    </location>
</feature>
<gene>
    <name evidence="11" type="ORF">CLCR_07982</name>
</gene>
<keyword evidence="11" id="KW-0762">Sugar transport</keyword>
<dbReference type="NCBIfam" id="TIGR00879">
    <property type="entry name" value="SP"/>
    <property type="match status" value="1"/>
</dbReference>
<dbReference type="InterPro" id="IPR005828">
    <property type="entry name" value="MFS_sugar_transport-like"/>
</dbReference>
<dbReference type="PANTHER" id="PTHR48022">
    <property type="entry name" value="PLASTIDIC GLUCOSE TRANSPORTER 4"/>
    <property type="match status" value="1"/>
</dbReference>
<feature type="transmembrane region" description="Helical" evidence="9">
    <location>
        <begin position="508"/>
        <end position="527"/>
    </location>
</feature>